<evidence type="ECO:0000256" key="13">
    <source>
        <dbReference type="ARBA" id="ARBA00022960"/>
    </source>
</evidence>
<dbReference type="PANTHER" id="PTHR32282:SF11">
    <property type="entry name" value="PENICILLIN-BINDING PROTEIN 1B"/>
    <property type="match status" value="1"/>
</dbReference>
<keyword evidence="18 23" id="KW-0961">Cell wall biogenesis/degradation</keyword>
<evidence type="ECO:0000256" key="22">
    <source>
        <dbReference type="NCBIfam" id="TIGR02071"/>
    </source>
</evidence>
<keyword evidence="7" id="KW-1003">Cell membrane</keyword>
<dbReference type="KEGG" id="pin:Ping_2163"/>
<evidence type="ECO:0000256" key="5">
    <source>
        <dbReference type="ARBA" id="ARBA00007739"/>
    </source>
</evidence>
<dbReference type="GO" id="GO:0006508">
    <property type="term" value="P:proteolysis"/>
    <property type="evidence" value="ECO:0007669"/>
    <property type="project" value="UniProtKB-KW"/>
</dbReference>
<evidence type="ECO:0000256" key="2">
    <source>
        <dbReference type="ARBA" id="ARBA00004236"/>
    </source>
</evidence>
<dbReference type="UniPathway" id="UPA00219"/>
<dbReference type="GO" id="GO:0008360">
    <property type="term" value="P:regulation of cell shape"/>
    <property type="evidence" value="ECO:0007669"/>
    <property type="project" value="UniProtKB-UniRule"/>
</dbReference>
<feature type="domain" description="Penicillin-binding protein transpeptidase" evidence="25">
    <location>
        <begin position="389"/>
        <end position="628"/>
    </location>
</feature>
<evidence type="ECO:0000259" key="25">
    <source>
        <dbReference type="Pfam" id="PF00905"/>
    </source>
</evidence>
<sequence>MAIIYLDSTIRTTFTGKKWSVPSTVYARPLELYEGAPLTIRDFKIELGMLGYHFVSRLENPGQASITGNTVNIYTSGFQFSDDLEPARKVALHIQDGVVSELVSNDGAQLLRLEPLAIGGIYPSHHEDRLLVKLSEVPESLQNMLVAVEDNRFYSHIGISPRGIVRALIANIKEGGISQGASTLTQQLVKNYYLTSEQTLSRKAKEALMALLLELHFSKSEILEGYINEVYLGQDGPRSIHGFGLASQYYFNRPLSDLSIAQQALLVALVRGANYYNPWRNPERALERRNLVLDIAVREERLDLDLAERAKKRPLEIGGPSVASHRRYPAYLDLVRRQLQRDYKEEDLSSSGLAIFTHFDPLVQTSAESSLAANIAKHKSSGKSDELQGAVVITRPNTGAVIAVLGGKDGRYAGFNRALDARRQIGSLLKPAVYLAALEQPERYTLATLISDDEYILQLPNGDQWAPKNYDLDSHGDVLLYKALAHSYNQATARLGNTIGIDKVVDTVHRLGVEQNFPALPSVTLGAVDLLPVEVAQIYQTIAADGFYTPLMAINAVVEPGGELLTSYPLEVDKRFDAASIYMLSHALQAVTHEGTAKSLEWLLPDFPVAGKTGTTNDLRDSWFAGFSGDMMAVVWLGNDDNSSTGLTGSSGALRVWADIFKQRSRLPIQNLPPEDIKMVWVDRDTGQGSQPSCTNTIPLPFVVGTEPDQEIRCQPGATKVIDWFKKLVDKI</sequence>
<dbReference type="PIRSF" id="PIRSF002799">
    <property type="entry name" value="PBP_1b"/>
    <property type="match status" value="1"/>
</dbReference>
<dbReference type="CAZy" id="GT51">
    <property type="family name" value="Glycosyltransferase Family 51"/>
</dbReference>
<evidence type="ECO:0000313" key="29">
    <source>
        <dbReference type="Proteomes" id="UP000000639"/>
    </source>
</evidence>
<dbReference type="SUPFAM" id="SSF53955">
    <property type="entry name" value="Lysozyme-like"/>
    <property type="match status" value="1"/>
</dbReference>
<evidence type="ECO:0000256" key="17">
    <source>
        <dbReference type="ARBA" id="ARBA00023268"/>
    </source>
</evidence>
<dbReference type="GO" id="GO:0008955">
    <property type="term" value="F:peptidoglycan glycosyltransferase activity"/>
    <property type="evidence" value="ECO:0007669"/>
    <property type="project" value="UniProtKB-UniRule"/>
</dbReference>
<evidence type="ECO:0000256" key="12">
    <source>
        <dbReference type="ARBA" id="ARBA00022801"/>
    </source>
</evidence>
<dbReference type="Proteomes" id="UP000000639">
    <property type="component" value="Chromosome"/>
</dbReference>
<dbReference type="GO" id="GO:0071555">
    <property type="term" value="P:cell wall organization"/>
    <property type="evidence" value="ECO:0007669"/>
    <property type="project" value="UniProtKB-UniRule"/>
</dbReference>
<evidence type="ECO:0000256" key="16">
    <source>
        <dbReference type="ARBA" id="ARBA00023251"/>
    </source>
</evidence>
<accession>A1SWN9</accession>
<evidence type="ECO:0000313" key="28">
    <source>
        <dbReference type="EMBL" id="ABM03904.1"/>
    </source>
</evidence>
<evidence type="ECO:0000256" key="7">
    <source>
        <dbReference type="ARBA" id="ARBA00022475"/>
    </source>
</evidence>
<protein>
    <recommendedName>
        <fullName evidence="6 22">Penicillin-binding protein 1B</fullName>
        <shortName evidence="23">PBP-1b</shortName>
        <shortName evidence="23">PBP1b</shortName>
    </recommendedName>
    <alternativeName>
        <fullName evidence="19 23">Murein polymerase</fullName>
    </alternativeName>
</protein>
<keyword evidence="13 23" id="KW-0133">Cell shape</keyword>
<feature type="active site" description="Proton donor; for transglycosylase activity" evidence="24">
    <location>
        <position position="149"/>
    </location>
</feature>
<dbReference type="GO" id="GO:0005886">
    <property type="term" value="C:plasma membrane"/>
    <property type="evidence" value="ECO:0007669"/>
    <property type="project" value="UniProtKB-SubCell"/>
</dbReference>
<comment type="catalytic activity">
    <reaction evidence="21">
        <text>[GlcNAc-(1-&gt;4)-Mur2Ac(oyl-L-Ala-gamma-D-Glu-L-Lys-D-Ala-D-Ala)](n)-di-trans,octa-cis-undecaprenyl diphosphate + beta-D-GlcNAc-(1-&gt;4)-Mur2Ac(oyl-L-Ala-gamma-D-Glu-L-Lys-D-Ala-D-Ala)-di-trans,octa-cis-undecaprenyl diphosphate = [GlcNAc-(1-&gt;4)-Mur2Ac(oyl-L-Ala-gamma-D-Glu-L-Lys-D-Ala-D-Ala)](n+1)-di-trans,octa-cis-undecaprenyl diphosphate + di-trans,octa-cis-undecaprenyl diphosphate + H(+)</text>
        <dbReference type="Rhea" id="RHEA:23708"/>
        <dbReference type="Rhea" id="RHEA-COMP:9602"/>
        <dbReference type="Rhea" id="RHEA-COMP:9603"/>
        <dbReference type="ChEBI" id="CHEBI:15378"/>
        <dbReference type="ChEBI" id="CHEBI:58405"/>
        <dbReference type="ChEBI" id="CHEBI:60033"/>
        <dbReference type="ChEBI" id="CHEBI:78435"/>
        <dbReference type="EC" id="2.4.99.28"/>
    </reaction>
</comment>
<dbReference type="AlphaFoldDB" id="A1SWN9"/>
<organism evidence="28 29">
    <name type="scientific">Psychromonas ingrahamii (strain DSM 17664 / CCUG 51855 / 37)</name>
    <dbReference type="NCBI Taxonomy" id="357804"/>
    <lineage>
        <taxon>Bacteria</taxon>
        <taxon>Pseudomonadati</taxon>
        <taxon>Pseudomonadota</taxon>
        <taxon>Gammaproteobacteria</taxon>
        <taxon>Alteromonadales</taxon>
        <taxon>Psychromonadaceae</taxon>
        <taxon>Psychromonas</taxon>
    </lineage>
</organism>
<evidence type="ECO:0000256" key="9">
    <source>
        <dbReference type="ARBA" id="ARBA00022670"/>
    </source>
</evidence>
<dbReference type="InterPro" id="IPR036950">
    <property type="entry name" value="PBP_transglycosylase"/>
</dbReference>
<comment type="similarity">
    <text evidence="4 23">In the C-terminal section; belongs to the transpeptidase family.</text>
</comment>
<evidence type="ECO:0000256" key="15">
    <source>
        <dbReference type="ARBA" id="ARBA00023136"/>
    </source>
</evidence>
<feature type="active site" description="Acyl-ester intermediate; for transpeptidase activity" evidence="24">
    <location>
        <position position="427"/>
    </location>
</feature>
<dbReference type="Gene3D" id="3.40.710.10">
    <property type="entry name" value="DD-peptidase/beta-lactamase superfamily"/>
    <property type="match status" value="1"/>
</dbReference>
<dbReference type="SUPFAM" id="SSF56601">
    <property type="entry name" value="beta-lactamase/transpeptidase-like"/>
    <property type="match status" value="1"/>
</dbReference>
<comment type="function">
    <text evidence="1 23">Cell wall formation. Synthesis of cross-linked peptidoglycan from the lipid intermediates. The enzyme has a penicillin-insensitive transglycosylase N-terminal domain (formation of linear glycan strands) and a penicillin-sensitive transpeptidase C-terminal domain (cross-linking of the peptide subunits).</text>
</comment>
<keyword evidence="29" id="KW-1185">Reference proteome</keyword>
<evidence type="ECO:0000256" key="3">
    <source>
        <dbReference type="ARBA" id="ARBA00004752"/>
    </source>
</evidence>
<keyword evidence="10 23" id="KW-0328">Glycosyltransferase</keyword>
<keyword evidence="9" id="KW-0645">Protease</keyword>
<dbReference type="GO" id="GO:0009252">
    <property type="term" value="P:peptidoglycan biosynthetic process"/>
    <property type="evidence" value="ECO:0007669"/>
    <property type="project" value="UniProtKB-UniRule"/>
</dbReference>
<evidence type="ECO:0000256" key="8">
    <source>
        <dbReference type="ARBA" id="ARBA00022645"/>
    </source>
</evidence>
<evidence type="ECO:0000256" key="14">
    <source>
        <dbReference type="ARBA" id="ARBA00022984"/>
    </source>
</evidence>
<feature type="domain" description="Glycosyl transferase family 51" evidence="26">
    <location>
        <begin position="125"/>
        <end position="294"/>
    </location>
</feature>
<dbReference type="GO" id="GO:0008658">
    <property type="term" value="F:penicillin binding"/>
    <property type="evidence" value="ECO:0007669"/>
    <property type="project" value="UniProtKB-UniRule"/>
</dbReference>
<dbReference type="GO" id="GO:0009274">
    <property type="term" value="C:peptidoglycan-based cell wall"/>
    <property type="evidence" value="ECO:0007669"/>
    <property type="project" value="UniProtKB-UniRule"/>
</dbReference>
<dbReference type="GO" id="GO:0046677">
    <property type="term" value="P:response to antibiotic"/>
    <property type="evidence" value="ECO:0007669"/>
    <property type="project" value="UniProtKB-UniRule"/>
</dbReference>
<dbReference type="PANTHER" id="PTHR32282">
    <property type="entry name" value="BINDING PROTEIN TRANSPEPTIDASE, PUTATIVE-RELATED"/>
    <property type="match status" value="1"/>
</dbReference>
<evidence type="ECO:0000259" key="27">
    <source>
        <dbReference type="Pfam" id="PF14814"/>
    </source>
</evidence>
<evidence type="ECO:0000259" key="26">
    <source>
        <dbReference type="Pfam" id="PF00912"/>
    </source>
</evidence>
<evidence type="ECO:0000256" key="1">
    <source>
        <dbReference type="ARBA" id="ARBA00002624"/>
    </source>
</evidence>
<dbReference type="InterPro" id="IPR011813">
    <property type="entry name" value="PBP_1b"/>
</dbReference>
<feature type="domain" description="Bifunctional transglycosylase second" evidence="27">
    <location>
        <begin position="32"/>
        <end position="109"/>
    </location>
</feature>
<dbReference type="GO" id="GO:0009002">
    <property type="term" value="F:serine-type D-Ala-D-Ala carboxypeptidase activity"/>
    <property type="evidence" value="ECO:0007669"/>
    <property type="project" value="UniProtKB-EC"/>
</dbReference>
<evidence type="ECO:0000256" key="18">
    <source>
        <dbReference type="ARBA" id="ARBA00023316"/>
    </source>
</evidence>
<comment type="similarity">
    <text evidence="5 23">In the N-terminal section; belongs to the glycosyltransferase 51 family.</text>
</comment>
<evidence type="ECO:0000256" key="21">
    <source>
        <dbReference type="ARBA" id="ARBA00049902"/>
    </source>
</evidence>
<dbReference type="NCBIfam" id="TIGR02071">
    <property type="entry name" value="PBP_1b"/>
    <property type="match status" value="1"/>
</dbReference>
<dbReference type="Pfam" id="PF00905">
    <property type="entry name" value="Transpeptidase"/>
    <property type="match status" value="1"/>
</dbReference>
<evidence type="ECO:0000256" key="23">
    <source>
        <dbReference type="PIRNR" id="PIRNR002799"/>
    </source>
</evidence>
<name>A1SWN9_PSYIN</name>
<dbReference type="InterPro" id="IPR050396">
    <property type="entry name" value="Glycosyltr_51/Transpeptidase"/>
</dbReference>
<keyword evidence="14 23" id="KW-0573">Peptidoglycan synthesis</keyword>
<comment type="catalytic activity">
    <reaction evidence="20">
        <text>Preferential cleavage: (Ac)2-L-Lys-D-Ala-|-D-Ala. Also transpeptidation of peptidyl-alanyl moieties that are N-acyl substituents of D-alanine.</text>
        <dbReference type="EC" id="3.4.16.4"/>
    </reaction>
</comment>
<keyword evidence="15" id="KW-0472">Membrane</keyword>
<reference evidence="28 29" key="1">
    <citation type="submission" date="2007-01" db="EMBL/GenBank/DDBJ databases">
        <title>Complete sequence of Psychromonas ingrahamii 37.</title>
        <authorList>
            <consortium name="US DOE Joint Genome Institute"/>
            <person name="Copeland A."/>
            <person name="Lucas S."/>
            <person name="Lapidus A."/>
            <person name="Barry K."/>
            <person name="Detter J.C."/>
            <person name="Glavina del Rio T."/>
            <person name="Hammon N."/>
            <person name="Israni S."/>
            <person name="Dalin E."/>
            <person name="Tice H."/>
            <person name="Pitluck S."/>
            <person name="Thompson L.S."/>
            <person name="Brettin T."/>
            <person name="Bruce D."/>
            <person name="Han C."/>
            <person name="Tapia R."/>
            <person name="Schmutz J."/>
            <person name="Larimer F."/>
            <person name="Land M."/>
            <person name="Hauser L."/>
            <person name="Kyrpides N."/>
            <person name="Ivanova N."/>
            <person name="Staley J."/>
            <person name="Richardson P."/>
        </authorList>
    </citation>
    <scope>NUCLEOTIDE SEQUENCE [LARGE SCALE GENOMIC DNA]</scope>
    <source>
        <strain evidence="28 29">37</strain>
    </source>
</reference>
<comment type="pathway">
    <text evidence="3 23">Cell wall biogenesis; peptidoglycan biosynthesis.</text>
</comment>
<dbReference type="EMBL" id="CP000510">
    <property type="protein sequence ID" value="ABM03904.1"/>
    <property type="molecule type" value="Genomic_DNA"/>
</dbReference>
<proteinExistence type="inferred from homology"/>
<evidence type="ECO:0000256" key="10">
    <source>
        <dbReference type="ARBA" id="ARBA00022676"/>
    </source>
</evidence>
<dbReference type="HOGENOM" id="CLU_006354_2_7_6"/>
<comment type="subcellular location">
    <subcellularLocation>
        <location evidence="2">Cell membrane</location>
    </subcellularLocation>
</comment>
<dbReference type="OrthoDB" id="9766909at2"/>
<dbReference type="InterPro" id="IPR001460">
    <property type="entry name" value="PCN-bd_Tpept"/>
</dbReference>
<evidence type="ECO:0000256" key="24">
    <source>
        <dbReference type="PIRSR" id="PIRSR002799-1"/>
    </source>
</evidence>
<dbReference type="InterPro" id="IPR001264">
    <property type="entry name" value="Glyco_trans_51"/>
</dbReference>
<evidence type="ECO:0000256" key="4">
    <source>
        <dbReference type="ARBA" id="ARBA00007090"/>
    </source>
</evidence>
<dbReference type="GO" id="GO:0030288">
    <property type="term" value="C:outer membrane-bounded periplasmic space"/>
    <property type="evidence" value="ECO:0007669"/>
    <property type="project" value="TreeGrafter"/>
</dbReference>
<dbReference type="InterPro" id="IPR028166">
    <property type="entry name" value="UB2H"/>
</dbReference>
<dbReference type="eggNOG" id="COG0744">
    <property type="taxonomic scope" value="Bacteria"/>
</dbReference>
<dbReference type="Pfam" id="PF00912">
    <property type="entry name" value="Transgly"/>
    <property type="match status" value="1"/>
</dbReference>
<dbReference type="InterPro" id="IPR023346">
    <property type="entry name" value="Lysozyme-like_dom_sf"/>
</dbReference>
<dbReference type="InterPro" id="IPR012338">
    <property type="entry name" value="Beta-lactam/transpept-like"/>
</dbReference>
<dbReference type="Gene3D" id="3.30.2060.10">
    <property type="entry name" value="Penicillin-binding protein 1b domain"/>
    <property type="match status" value="1"/>
</dbReference>
<keyword evidence="11 23" id="KW-0808">Transferase</keyword>
<keyword evidence="12" id="KW-0378">Hydrolase</keyword>
<gene>
    <name evidence="28" type="ordered locus">Ping_2163</name>
</gene>
<dbReference type="Pfam" id="PF14814">
    <property type="entry name" value="UB2H"/>
    <property type="match status" value="1"/>
</dbReference>
<dbReference type="Gene3D" id="1.10.3810.10">
    <property type="entry name" value="Biosynthetic peptidoglycan transglycosylase-like"/>
    <property type="match status" value="1"/>
</dbReference>
<evidence type="ECO:0000256" key="11">
    <source>
        <dbReference type="ARBA" id="ARBA00022679"/>
    </source>
</evidence>
<evidence type="ECO:0000256" key="19">
    <source>
        <dbReference type="ARBA" id="ARBA00032454"/>
    </source>
</evidence>
<keyword evidence="16" id="KW-0046">Antibiotic resistance</keyword>
<evidence type="ECO:0000256" key="6">
    <source>
        <dbReference type="ARBA" id="ARBA00018637"/>
    </source>
</evidence>
<evidence type="ECO:0000256" key="20">
    <source>
        <dbReference type="ARBA" id="ARBA00034000"/>
    </source>
</evidence>
<keyword evidence="8" id="KW-0121">Carboxypeptidase</keyword>
<dbReference type="STRING" id="357804.Ping_2163"/>
<keyword evidence="17" id="KW-0511">Multifunctional enzyme</keyword>